<proteinExistence type="predicted"/>
<feature type="transmembrane region" description="Helical" evidence="6">
    <location>
        <begin position="540"/>
        <end position="559"/>
    </location>
</feature>
<feature type="transmembrane region" description="Helical" evidence="6">
    <location>
        <begin position="341"/>
        <end position="364"/>
    </location>
</feature>
<evidence type="ECO:0000256" key="3">
    <source>
        <dbReference type="ARBA" id="ARBA00022692"/>
    </source>
</evidence>
<name>A0A484FXE3_COLOR</name>
<keyword evidence="9" id="KW-1185">Reference proteome</keyword>
<keyword evidence="4 6" id="KW-1133">Transmembrane helix</keyword>
<feature type="transmembrane region" description="Helical" evidence="6">
    <location>
        <begin position="480"/>
        <end position="501"/>
    </location>
</feature>
<evidence type="ECO:0000256" key="5">
    <source>
        <dbReference type="ARBA" id="ARBA00023136"/>
    </source>
</evidence>
<comment type="caution">
    <text evidence="8">The sequence shown here is derived from an EMBL/GenBank/DDBJ whole genome shotgun (WGS) entry which is preliminary data.</text>
</comment>
<dbReference type="InterPro" id="IPR011701">
    <property type="entry name" value="MFS"/>
</dbReference>
<feature type="transmembrane region" description="Helical" evidence="6">
    <location>
        <begin position="507"/>
        <end position="528"/>
    </location>
</feature>
<evidence type="ECO:0000256" key="4">
    <source>
        <dbReference type="ARBA" id="ARBA00022989"/>
    </source>
</evidence>
<keyword evidence="5 6" id="KW-0472">Membrane</keyword>
<dbReference type="SUPFAM" id="SSF103473">
    <property type="entry name" value="MFS general substrate transporter"/>
    <property type="match status" value="1"/>
</dbReference>
<reference evidence="9" key="1">
    <citation type="journal article" date="2013" name="New Phytol.">
        <title>Comparative genomic and transcriptomic analyses reveal the hemibiotrophic stage shift of Colletotrichum fungi.</title>
        <authorList>
            <person name="Gan P."/>
            <person name="Ikeda K."/>
            <person name="Irieda H."/>
            <person name="Narusaka M."/>
            <person name="O'Connell R.J."/>
            <person name="Narusaka Y."/>
            <person name="Takano Y."/>
            <person name="Kubo Y."/>
            <person name="Shirasu K."/>
        </authorList>
    </citation>
    <scope>NUCLEOTIDE SEQUENCE [LARGE SCALE GENOMIC DNA]</scope>
    <source>
        <strain evidence="9">104-T / ATCC 96160 / CBS 514.97 / LARS 414 / MAFF 240422</strain>
    </source>
</reference>
<dbReference type="OrthoDB" id="2250022at2759"/>
<evidence type="ECO:0000313" key="8">
    <source>
        <dbReference type="EMBL" id="TDZ21757.1"/>
    </source>
</evidence>
<evidence type="ECO:0000313" key="9">
    <source>
        <dbReference type="Proteomes" id="UP000014480"/>
    </source>
</evidence>
<dbReference type="AlphaFoldDB" id="A0A484FXE3"/>
<organism evidence="8 9">
    <name type="scientific">Colletotrichum orbiculare (strain 104-T / ATCC 96160 / CBS 514.97 / LARS 414 / MAFF 240422)</name>
    <name type="common">Cucumber anthracnose fungus</name>
    <name type="synonym">Colletotrichum lagenarium</name>
    <dbReference type="NCBI Taxonomy" id="1213857"/>
    <lineage>
        <taxon>Eukaryota</taxon>
        <taxon>Fungi</taxon>
        <taxon>Dikarya</taxon>
        <taxon>Ascomycota</taxon>
        <taxon>Pezizomycotina</taxon>
        <taxon>Sordariomycetes</taxon>
        <taxon>Hypocreomycetidae</taxon>
        <taxon>Glomerellales</taxon>
        <taxon>Glomerellaceae</taxon>
        <taxon>Colletotrichum</taxon>
        <taxon>Colletotrichum orbiculare species complex</taxon>
    </lineage>
</organism>
<dbReference type="GO" id="GO:0022857">
    <property type="term" value="F:transmembrane transporter activity"/>
    <property type="evidence" value="ECO:0007669"/>
    <property type="project" value="InterPro"/>
</dbReference>
<keyword evidence="3 6" id="KW-0812">Transmembrane</keyword>
<dbReference type="FunFam" id="1.20.1250.20:FF:000057">
    <property type="entry name" value="MFS general substrate transporter"/>
    <property type="match status" value="1"/>
</dbReference>
<dbReference type="FunFam" id="1.20.1250.20:FF:000013">
    <property type="entry name" value="MFS general substrate transporter"/>
    <property type="match status" value="1"/>
</dbReference>
<dbReference type="InterPro" id="IPR036259">
    <property type="entry name" value="MFS_trans_sf"/>
</dbReference>
<protein>
    <submittedName>
        <fullName evidence="8">Transporter</fullName>
    </submittedName>
</protein>
<dbReference type="PANTHER" id="PTHR43791">
    <property type="entry name" value="PERMEASE-RELATED"/>
    <property type="match status" value="1"/>
</dbReference>
<evidence type="ECO:0000256" key="2">
    <source>
        <dbReference type="ARBA" id="ARBA00022448"/>
    </source>
</evidence>
<dbReference type="EMBL" id="AMCV02000013">
    <property type="protein sequence ID" value="TDZ21757.1"/>
    <property type="molecule type" value="Genomic_DNA"/>
</dbReference>
<gene>
    <name evidence="8" type="ORF">Cob_v005257</name>
</gene>
<evidence type="ECO:0000256" key="6">
    <source>
        <dbReference type="SAM" id="Phobius"/>
    </source>
</evidence>
<accession>A0A484FXE3</accession>
<sequence length="625" mass="68124">MTWVVCSLHWEPTGRDILPEEEWSGTNDESNPTEINVLTLRNQGTKKPREIQNLSEISQFQTNLHASWCGCTNRFCNTTGWLDEDTSVIFSFATYLHCLNRLTSHTQEQSVFTGSSKMAPGPKYHPEVHHESGRVDSIDAGVVDELEDDFPNTLPDLLRGLSKDEIKSLEKKLVRKMDIRMLPIMILSYIMNYLDRNAIGAARLGGLEKDLGLTGSEFQTCVSILFVGYILMQVPSNMFLNKLGRPAMYLASCMAIWGVLCACSGAATNFGGLLATRFLLGFVQAAFYPGCLATLSSWYVRKELGVRTGLFYTGAMLSGAFSGLIAAGITGGMDGAGGLLAWRWLFIIMGALTVLVAALAFFVLPDFPANTAWLTPRERQLAVWRMELDAAGEEDWTSSTEQSMWAGFRMVVADPVNWILVVLVYGAASSISINTFFPTVVASLGKGRIATLLLTAPPYLLACVVCAAVSWGADRTGERFWHTVTPVSCALVGFVISAAAMGIAPRYFGAMIMLPGIYTGFNMSMVWTANTICRPAGKRAAAVAFNNAMSTLSSIYGSYLYPNDAGPRFVLAFSVNAAMALTAIIAATILHFVLKRENRKLEVSEREAEVAGQAGAVGKGFRYLV</sequence>
<dbReference type="InterPro" id="IPR020846">
    <property type="entry name" value="MFS_dom"/>
</dbReference>
<feature type="transmembrane region" description="Helical" evidence="6">
    <location>
        <begin position="571"/>
        <end position="594"/>
    </location>
</feature>
<feature type="transmembrane region" description="Helical" evidence="6">
    <location>
        <begin position="418"/>
        <end position="437"/>
    </location>
</feature>
<evidence type="ECO:0000259" key="7">
    <source>
        <dbReference type="PROSITE" id="PS50850"/>
    </source>
</evidence>
<feature type="domain" description="Major facilitator superfamily (MFS) profile" evidence="7">
    <location>
        <begin position="181"/>
        <end position="598"/>
    </location>
</feature>
<dbReference type="Gene3D" id="1.20.1250.20">
    <property type="entry name" value="MFS general substrate transporter like domains"/>
    <property type="match status" value="2"/>
</dbReference>
<keyword evidence="2" id="KW-0813">Transport</keyword>
<evidence type="ECO:0000256" key="1">
    <source>
        <dbReference type="ARBA" id="ARBA00004141"/>
    </source>
</evidence>
<dbReference type="PROSITE" id="PS50850">
    <property type="entry name" value="MFS"/>
    <property type="match status" value="1"/>
</dbReference>
<dbReference type="Pfam" id="PF07690">
    <property type="entry name" value="MFS_1"/>
    <property type="match status" value="1"/>
</dbReference>
<dbReference type="GO" id="GO:0016020">
    <property type="term" value="C:membrane"/>
    <property type="evidence" value="ECO:0007669"/>
    <property type="project" value="UniProtKB-SubCell"/>
</dbReference>
<feature type="transmembrane region" description="Helical" evidence="6">
    <location>
        <begin position="279"/>
        <end position="300"/>
    </location>
</feature>
<feature type="transmembrane region" description="Helical" evidence="6">
    <location>
        <begin position="309"/>
        <end position="329"/>
    </location>
</feature>
<dbReference type="PANTHER" id="PTHR43791:SF92">
    <property type="entry name" value="AGL026WP"/>
    <property type="match status" value="1"/>
</dbReference>
<dbReference type="Proteomes" id="UP000014480">
    <property type="component" value="Unassembled WGS sequence"/>
</dbReference>
<feature type="transmembrane region" description="Helical" evidence="6">
    <location>
        <begin position="246"/>
        <end position="267"/>
    </location>
</feature>
<reference evidence="9" key="2">
    <citation type="journal article" date="2019" name="Mol. Plant Microbe Interact.">
        <title>Genome sequence resources for four phytopathogenic fungi from the Colletotrichum orbiculare species complex.</title>
        <authorList>
            <person name="Gan P."/>
            <person name="Tsushima A."/>
            <person name="Narusaka M."/>
            <person name="Narusaka Y."/>
            <person name="Takano Y."/>
            <person name="Kubo Y."/>
            <person name="Shirasu K."/>
        </authorList>
    </citation>
    <scope>GENOME REANNOTATION</scope>
    <source>
        <strain evidence="9">104-T / ATCC 96160 / CBS 514.97 / LARS 414 / MAFF 240422</strain>
    </source>
</reference>
<comment type="subcellular location">
    <subcellularLocation>
        <location evidence="1">Membrane</location>
        <topology evidence="1">Multi-pass membrane protein</topology>
    </subcellularLocation>
</comment>
<feature type="transmembrane region" description="Helical" evidence="6">
    <location>
        <begin position="449"/>
        <end position="473"/>
    </location>
</feature>